<dbReference type="PROSITE" id="PS51257">
    <property type="entry name" value="PROKAR_LIPOPROTEIN"/>
    <property type="match status" value="1"/>
</dbReference>
<evidence type="ECO:0008006" key="3">
    <source>
        <dbReference type="Google" id="ProtNLM"/>
    </source>
</evidence>
<proteinExistence type="predicted"/>
<dbReference type="EMBL" id="BSQG01000001">
    <property type="protein sequence ID" value="GLU46600.1"/>
    <property type="molecule type" value="Genomic_DNA"/>
</dbReference>
<evidence type="ECO:0000313" key="2">
    <source>
        <dbReference type="Proteomes" id="UP001165092"/>
    </source>
</evidence>
<protein>
    <recommendedName>
        <fullName evidence="3">Lipoprotein</fullName>
    </recommendedName>
</protein>
<gene>
    <name evidence="1" type="ORF">Nans01_09510</name>
</gene>
<comment type="caution">
    <text evidence="1">The sequence shown here is derived from an EMBL/GenBank/DDBJ whole genome shotgun (WGS) entry which is preliminary data.</text>
</comment>
<sequence length="399" mass="41534">MAPAFRRSRRSTRTTATAAATAVLVLGAAGCAIDLSDWRPGGPEPSPSPTPVSAGPILESALDALAELPAVQLTGQFAPAGDEEEAPVQTDLTVTDTGAALGTFQTADGDARYMEVDRKLFIDAGDGYWLDQGVFNPDSDSYADHWVRVGHSALGLDPGGALTPSALSDILRARAPEGESEAVEEKLAGTVAYRVDLSGGKVWVTKDEPHTLIRMQVEELAPEDGGLATRIEADFAAPDTAAVEKVYDDLAAIAEDDLGSARDSRIEVQWEDEGEMSCQTGGKCTISGTVRDVGGGSGEATVLVRMDGTFSNSELGEKKCSKTGRLKAGGTVELACSTDYELAPSTNPQSYEVSGNRLLSTRALSGDAKDAIVGLVKEQREATLEGGAQASPEASPSGN</sequence>
<dbReference type="Proteomes" id="UP001165092">
    <property type="component" value="Unassembled WGS sequence"/>
</dbReference>
<dbReference type="RefSeq" id="WP_285757440.1">
    <property type="nucleotide sequence ID" value="NZ_BSQG01000001.1"/>
</dbReference>
<name>A0A9W6P3H7_9ACTN</name>
<evidence type="ECO:0000313" key="1">
    <source>
        <dbReference type="EMBL" id="GLU46600.1"/>
    </source>
</evidence>
<dbReference type="AlphaFoldDB" id="A0A9W6P3H7"/>
<accession>A0A9W6P3H7</accession>
<keyword evidence="2" id="KW-1185">Reference proteome</keyword>
<reference evidence="1" key="1">
    <citation type="submission" date="2023-02" db="EMBL/GenBank/DDBJ databases">
        <title>Nocardiopsis ansamitocini NBRC 112285.</title>
        <authorList>
            <person name="Ichikawa N."/>
            <person name="Sato H."/>
            <person name="Tonouchi N."/>
        </authorList>
    </citation>
    <scope>NUCLEOTIDE SEQUENCE</scope>
    <source>
        <strain evidence="1">NBRC 112285</strain>
    </source>
</reference>
<organism evidence="1 2">
    <name type="scientific">Nocardiopsis ansamitocini</name>
    <dbReference type="NCBI Taxonomy" id="1670832"/>
    <lineage>
        <taxon>Bacteria</taxon>
        <taxon>Bacillati</taxon>
        <taxon>Actinomycetota</taxon>
        <taxon>Actinomycetes</taxon>
        <taxon>Streptosporangiales</taxon>
        <taxon>Nocardiopsidaceae</taxon>
        <taxon>Nocardiopsis</taxon>
    </lineage>
</organism>